<dbReference type="AlphaFoldDB" id="A0A1Y0EJE3"/>
<dbReference type="InterPro" id="IPR006311">
    <property type="entry name" value="TAT_signal"/>
</dbReference>
<dbReference type="InterPro" id="IPR028082">
    <property type="entry name" value="Peripla_BP_I"/>
</dbReference>
<reference evidence="1 2" key="1">
    <citation type="submission" date="2017-05" db="EMBL/GenBank/DDBJ databases">
        <authorList>
            <person name="Song R."/>
            <person name="Chenine A.L."/>
            <person name="Ruprecht R.M."/>
        </authorList>
    </citation>
    <scope>NUCLEOTIDE SEQUENCE [LARGE SCALE GENOMIC DNA]</scope>
    <source>
        <strain evidence="1 2">DSM 26136</strain>
    </source>
</reference>
<accession>A0A1Y0EJE3</accession>
<dbReference type="Pfam" id="PF13433">
    <property type="entry name" value="Peripla_BP_5"/>
    <property type="match status" value="1"/>
</dbReference>
<dbReference type="InterPro" id="IPR017777">
    <property type="entry name" value="ABC_urea-bd_UrtA"/>
</dbReference>
<evidence type="ECO:0000313" key="2">
    <source>
        <dbReference type="Proteomes" id="UP000196138"/>
    </source>
</evidence>
<organism evidence="1 2">
    <name type="scientific">Comamonas serinivorans</name>
    <dbReference type="NCBI Taxonomy" id="1082851"/>
    <lineage>
        <taxon>Bacteria</taxon>
        <taxon>Pseudomonadati</taxon>
        <taxon>Pseudomonadota</taxon>
        <taxon>Betaproteobacteria</taxon>
        <taxon>Burkholderiales</taxon>
        <taxon>Comamonadaceae</taxon>
        <taxon>Comamonas</taxon>
    </lineage>
</organism>
<dbReference type="InterPro" id="IPR000709">
    <property type="entry name" value="Leu_Ile_Val-bd"/>
</dbReference>
<dbReference type="Proteomes" id="UP000196138">
    <property type="component" value="Chromosome"/>
</dbReference>
<gene>
    <name evidence="1" type="ORF">CCO03_01770</name>
</gene>
<dbReference type="PRINTS" id="PR00337">
    <property type="entry name" value="LEUILEVALBP"/>
</dbReference>
<dbReference type="Gene3D" id="3.40.50.2300">
    <property type="match status" value="2"/>
</dbReference>
<dbReference type="SUPFAM" id="SSF53822">
    <property type="entry name" value="Periplasmic binding protein-like I"/>
    <property type="match status" value="1"/>
</dbReference>
<dbReference type="EMBL" id="CP021455">
    <property type="protein sequence ID" value="ARU03580.1"/>
    <property type="molecule type" value="Genomic_DNA"/>
</dbReference>
<dbReference type="RefSeq" id="WP_087276451.1">
    <property type="nucleotide sequence ID" value="NZ_CP021455.1"/>
</dbReference>
<evidence type="ECO:0000313" key="1">
    <source>
        <dbReference type="EMBL" id="ARU03580.1"/>
    </source>
</evidence>
<dbReference type="GO" id="GO:0006865">
    <property type="term" value="P:amino acid transport"/>
    <property type="evidence" value="ECO:0007669"/>
    <property type="project" value="InterPro"/>
</dbReference>
<name>A0A1Y0EJE3_9BURK</name>
<proteinExistence type="predicted"/>
<dbReference type="NCBIfam" id="TIGR03407">
    <property type="entry name" value="urea_ABC_UrtA"/>
    <property type="match status" value="1"/>
</dbReference>
<dbReference type="OrthoDB" id="5288800at2"/>
<dbReference type="CDD" id="cd06355">
    <property type="entry name" value="PBP1_FmdD-like"/>
    <property type="match status" value="1"/>
</dbReference>
<dbReference type="PROSITE" id="PS51318">
    <property type="entry name" value="TAT"/>
    <property type="match status" value="1"/>
</dbReference>
<protein>
    <submittedName>
        <fullName evidence="1">Urea ABC transporter substrate-binding protein</fullName>
    </submittedName>
</protein>
<keyword evidence="2" id="KW-1185">Reference proteome</keyword>
<dbReference type="PANTHER" id="PTHR47628">
    <property type="match status" value="1"/>
</dbReference>
<dbReference type="PANTHER" id="PTHR47628:SF1">
    <property type="entry name" value="ALIPHATIC AMIDASE EXPRESSION-REGULATING PROTEIN"/>
    <property type="match status" value="1"/>
</dbReference>
<sequence>MTSISRRHAVKTLGIGTVAAPWVATGAWAQDVVKVGILHSLSGDMALSETSVVDAEKMAIDEINAAGGVLGRKVTPIVEDGASDWPIFAEKARKLVGRDKVPAVFGCMTSASRKAVLPVFEQLKGLLYYPTYYEGLEQSPNIFYTGAEASQQSIAACTWLMKHKGKTVYMVGSDYIWPRTTNKISRATIEKNGGRVLGEEYLPLGATNFTSIINKIKARRPDIILSTVVGGSNVAFFKQMLAAGIDKKKTTVLTLAMTEEEVSGVGAENAQGVLTCMSYFQSLDNPANKKFVAAFKAKYGAKRVVGDVMACGYNAVYLWKAGVEKAKSFDLDKVVAASAGLELDAPEGKVKVHGSNHHLWKHARIGEFGADGQVKLIFESPLIEPNPSATS</sequence>
<dbReference type="KEGG" id="cser:CCO03_01770"/>